<evidence type="ECO:0000256" key="14">
    <source>
        <dbReference type="ARBA" id="ARBA00023170"/>
    </source>
</evidence>
<evidence type="ECO:0000256" key="1">
    <source>
        <dbReference type="ARBA" id="ARBA00004251"/>
    </source>
</evidence>
<dbReference type="GO" id="GO:0005886">
    <property type="term" value="C:plasma membrane"/>
    <property type="evidence" value="ECO:0007669"/>
    <property type="project" value="UniProtKB-SubCell"/>
</dbReference>
<dbReference type="InterPro" id="IPR036426">
    <property type="entry name" value="Bulb-type_lectin_dom_sf"/>
</dbReference>
<dbReference type="InterPro" id="IPR011009">
    <property type="entry name" value="Kinase-like_dom_sf"/>
</dbReference>
<evidence type="ECO:0000256" key="6">
    <source>
        <dbReference type="ARBA" id="ARBA00022729"/>
    </source>
</evidence>
<evidence type="ECO:0000256" key="10">
    <source>
        <dbReference type="ARBA" id="ARBA00022840"/>
    </source>
</evidence>
<dbReference type="InterPro" id="IPR000858">
    <property type="entry name" value="S_locus_glycoprot_dom"/>
</dbReference>
<feature type="domain" description="Bulb-type lectin" evidence="18">
    <location>
        <begin position="30"/>
        <end position="156"/>
    </location>
</feature>
<evidence type="ECO:0000256" key="12">
    <source>
        <dbReference type="ARBA" id="ARBA00023136"/>
    </source>
</evidence>
<evidence type="ECO:0000313" key="21">
    <source>
        <dbReference type="Proteomes" id="UP001161247"/>
    </source>
</evidence>
<dbReference type="CDD" id="cd00028">
    <property type="entry name" value="B_lectin"/>
    <property type="match status" value="1"/>
</dbReference>
<feature type="transmembrane region" description="Helical" evidence="16">
    <location>
        <begin position="428"/>
        <end position="449"/>
    </location>
</feature>
<dbReference type="FunFam" id="2.90.10.10:FF:000029">
    <property type="entry name" value="G-type lectin S-receptor-like serine/threonine-protein kinase"/>
    <property type="match status" value="1"/>
</dbReference>
<evidence type="ECO:0000256" key="11">
    <source>
        <dbReference type="ARBA" id="ARBA00022989"/>
    </source>
</evidence>
<dbReference type="GO" id="GO:0048544">
    <property type="term" value="P:recognition of pollen"/>
    <property type="evidence" value="ECO:0007669"/>
    <property type="project" value="InterPro"/>
</dbReference>
<reference evidence="20" key="1">
    <citation type="submission" date="2023-03" db="EMBL/GenBank/DDBJ databases">
        <authorList>
            <person name="Julca I."/>
        </authorList>
    </citation>
    <scope>NUCLEOTIDE SEQUENCE</scope>
</reference>
<keyword evidence="11 16" id="KW-1133">Transmembrane helix</keyword>
<dbReference type="InterPro" id="IPR001245">
    <property type="entry name" value="Ser-Thr/Tyr_kinase_cat_dom"/>
</dbReference>
<evidence type="ECO:0000313" key="20">
    <source>
        <dbReference type="EMBL" id="CAI9087671.1"/>
    </source>
</evidence>
<dbReference type="InterPro" id="IPR003609">
    <property type="entry name" value="Pan_app"/>
</dbReference>
<keyword evidence="9" id="KW-0418">Kinase</keyword>
<accession>A0AAV1BWH3</accession>
<gene>
    <name evidence="20" type="ORF">OLC1_LOCUS434</name>
</gene>
<dbReference type="SMART" id="SM00108">
    <property type="entry name" value="B_lectin"/>
    <property type="match status" value="1"/>
</dbReference>
<evidence type="ECO:0000256" key="2">
    <source>
        <dbReference type="ARBA" id="ARBA00022475"/>
    </source>
</evidence>
<keyword evidence="21" id="KW-1185">Reference proteome</keyword>
<evidence type="ECO:0000256" key="3">
    <source>
        <dbReference type="ARBA" id="ARBA00022527"/>
    </source>
</evidence>
<keyword evidence="4" id="KW-0808">Transferase</keyword>
<keyword evidence="7" id="KW-0430">Lectin</keyword>
<evidence type="ECO:0000259" key="18">
    <source>
        <dbReference type="SMART" id="SM00108"/>
    </source>
</evidence>
<dbReference type="FunFam" id="3.30.200.20:FF:000330">
    <property type="entry name" value="G-type lectin S-receptor-like serine/threonine-protein kinase At4g03230"/>
    <property type="match status" value="1"/>
</dbReference>
<proteinExistence type="predicted"/>
<keyword evidence="5 16" id="KW-0812">Transmembrane</keyword>
<dbReference type="Gene3D" id="2.90.10.10">
    <property type="entry name" value="Bulb-type lectin domain"/>
    <property type="match status" value="1"/>
</dbReference>
<evidence type="ECO:0000256" key="5">
    <source>
        <dbReference type="ARBA" id="ARBA00022692"/>
    </source>
</evidence>
<keyword evidence="13" id="KW-1015">Disulfide bond</keyword>
<dbReference type="Pfam" id="PF08276">
    <property type="entry name" value="PAN_2"/>
    <property type="match status" value="1"/>
</dbReference>
<dbReference type="AlphaFoldDB" id="A0AAV1BWH3"/>
<dbReference type="Gene3D" id="3.30.200.20">
    <property type="entry name" value="Phosphorylase Kinase, domain 1"/>
    <property type="match status" value="1"/>
</dbReference>
<evidence type="ECO:0000256" key="8">
    <source>
        <dbReference type="ARBA" id="ARBA00022741"/>
    </source>
</evidence>
<keyword evidence="8" id="KW-0547">Nucleotide-binding</keyword>
<dbReference type="EMBL" id="OX459118">
    <property type="protein sequence ID" value="CAI9087671.1"/>
    <property type="molecule type" value="Genomic_DNA"/>
</dbReference>
<dbReference type="SUPFAM" id="SSF51110">
    <property type="entry name" value="alpha-D-mannose-specific plant lectins"/>
    <property type="match status" value="1"/>
</dbReference>
<keyword evidence="15" id="KW-0325">Glycoprotein</keyword>
<dbReference type="GO" id="GO:0030246">
    <property type="term" value="F:carbohydrate binding"/>
    <property type="evidence" value="ECO:0007669"/>
    <property type="project" value="UniProtKB-KW"/>
</dbReference>
<dbReference type="Proteomes" id="UP001161247">
    <property type="component" value="Chromosome 1"/>
</dbReference>
<dbReference type="GO" id="GO:0005524">
    <property type="term" value="F:ATP binding"/>
    <property type="evidence" value="ECO:0007669"/>
    <property type="project" value="UniProtKB-KW"/>
</dbReference>
<evidence type="ECO:0000256" key="15">
    <source>
        <dbReference type="ARBA" id="ARBA00023180"/>
    </source>
</evidence>
<evidence type="ECO:0000256" key="17">
    <source>
        <dbReference type="SAM" id="SignalP"/>
    </source>
</evidence>
<keyword evidence="10" id="KW-0067">ATP-binding</keyword>
<dbReference type="Pfam" id="PF07714">
    <property type="entry name" value="PK_Tyr_Ser-Thr"/>
    <property type="match status" value="1"/>
</dbReference>
<dbReference type="CDD" id="cd01098">
    <property type="entry name" value="PAN_AP_plant"/>
    <property type="match status" value="1"/>
</dbReference>
<keyword evidence="6 17" id="KW-0732">Signal</keyword>
<evidence type="ECO:0000256" key="16">
    <source>
        <dbReference type="SAM" id="Phobius"/>
    </source>
</evidence>
<dbReference type="InterPro" id="IPR001480">
    <property type="entry name" value="Bulb-type_lectin_dom"/>
</dbReference>
<dbReference type="SUPFAM" id="SSF56112">
    <property type="entry name" value="Protein kinase-like (PK-like)"/>
    <property type="match status" value="1"/>
</dbReference>
<feature type="chain" id="PRO_5043662192" evidence="17">
    <location>
        <begin position="23"/>
        <end position="585"/>
    </location>
</feature>
<comment type="subcellular location">
    <subcellularLocation>
        <location evidence="1">Cell membrane</location>
        <topology evidence="1">Single-pass type I membrane protein</topology>
    </subcellularLocation>
</comment>
<dbReference type="Pfam" id="PF00954">
    <property type="entry name" value="S_locus_glycop"/>
    <property type="match status" value="1"/>
</dbReference>
<dbReference type="PANTHER" id="PTHR32444">
    <property type="entry name" value="BULB-TYPE LECTIN DOMAIN-CONTAINING PROTEIN"/>
    <property type="match status" value="1"/>
</dbReference>
<evidence type="ECO:0000256" key="9">
    <source>
        <dbReference type="ARBA" id="ARBA00022777"/>
    </source>
</evidence>
<dbReference type="CDD" id="cd00054">
    <property type="entry name" value="EGF_CA"/>
    <property type="match status" value="1"/>
</dbReference>
<dbReference type="Pfam" id="PF01453">
    <property type="entry name" value="B_lectin"/>
    <property type="match status" value="1"/>
</dbReference>
<keyword evidence="3" id="KW-0723">Serine/threonine-protein kinase</keyword>
<evidence type="ECO:0000256" key="7">
    <source>
        <dbReference type="ARBA" id="ARBA00022734"/>
    </source>
</evidence>
<organism evidence="20 21">
    <name type="scientific">Oldenlandia corymbosa var. corymbosa</name>
    <dbReference type="NCBI Taxonomy" id="529605"/>
    <lineage>
        <taxon>Eukaryota</taxon>
        <taxon>Viridiplantae</taxon>
        <taxon>Streptophyta</taxon>
        <taxon>Embryophyta</taxon>
        <taxon>Tracheophyta</taxon>
        <taxon>Spermatophyta</taxon>
        <taxon>Magnoliopsida</taxon>
        <taxon>eudicotyledons</taxon>
        <taxon>Gunneridae</taxon>
        <taxon>Pentapetalae</taxon>
        <taxon>asterids</taxon>
        <taxon>lamiids</taxon>
        <taxon>Gentianales</taxon>
        <taxon>Rubiaceae</taxon>
        <taxon>Rubioideae</taxon>
        <taxon>Spermacoceae</taxon>
        <taxon>Hedyotis-Oldenlandia complex</taxon>
        <taxon>Oldenlandia</taxon>
    </lineage>
</organism>
<evidence type="ECO:0000256" key="4">
    <source>
        <dbReference type="ARBA" id="ARBA00022679"/>
    </source>
</evidence>
<feature type="domain" description="Apple" evidence="19">
    <location>
        <begin position="343"/>
        <end position="417"/>
    </location>
</feature>
<dbReference type="PANTHER" id="PTHR32444:SF158">
    <property type="entry name" value="RECEPTOR-LIKE SERINE_THREONINE-PROTEIN KINASE"/>
    <property type="match status" value="1"/>
</dbReference>
<name>A0AAV1BWH3_OLDCO</name>
<protein>
    <submittedName>
        <fullName evidence="20">OLC1v1021806C2</fullName>
    </submittedName>
</protein>
<evidence type="ECO:0000259" key="19">
    <source>
        <dbReference type="SMART" id="SM00473"/>
    </source>
</evidence>
<sequence length="585" mass="65533">MIILFFFFVISSPFFCCKLSFAIDFLSPNQVLVDNGGTLVSAGQKFELGFFGPSGVLTERYVGIWFKNIPEQTVVWVANKDSPLQNSSGVLTITPTGNIVIIDNSTNSIIWSANTDSKPVSDPVLQLLDNGNLVLKDGSDDGTNPGSYLWQSFDHPCDTLLAGMKLGWNLANNQEWYLTSWKSLQNPGIGAYTLRVDPRGLPQVLLRQGSDVVFRSGPWDGDRFGGGELSPNTIFKPTFVYDSKNEYYSYENSDDSIVSRFVLNQSQLIQHLTWSIRRKQWVDIATVQSDACDKYALCGSYGMCNINAGFLCSCLPGFTPKLPQDWERMDWSGGCVRKKQLNCSEPQGFRKFSNLKLPDSAHLFANLTAFQCAETCLKNCSCTAYAQTEVSGCVIWYDDLVDMRTYNEGGQELYVRMPESELAGRKKLIIALSVGISMLFMVPMSWFLFHTWATKFRRAKKDIAVPMKPRRIGDEDIDLPLFDLLTISNATNDFAYANKIGEGGFGPVYKGVLPTGQEIAVKKDSKDSGQGVEEFKNEVILIAKLQHRNLVRLLGCCIDGEERMLVYEYVPNRSLDLFIFSRFSL</sequence>
<dbReference type="SMART" id="SM00473">
    <property type="entry name" value="PAN_AP"/>
    <property type="match status" value="1"/>
</dbReference>
<dbReference type="GO" id="GO:0004674">
    <property type="term" value="F:protein serine/threonine kinase activity"/>
    <property type="evidence" value="ECO:0007669"/>
    <property type="project" value="UniProtKB-KW"/>
</dbReference>
<evidence type="ECO:0000256" key="13">
    <source>
        <dbReference type="ARBA" id="ARBA00023157"/>
    </source>
</evidence>
<keyword evidence="12 16" id="KW-0472">Membrane</keyword>
<feature type="signal peptide" evidence="17">
    <location>
        <begin position="1"/>
        <end position="22"/>
    </location>
</feature>
<keyword evidence="2" id="KW-1003">Cell membrane</keyword>
<keyword evidence="14" id="KW-0675">Receptor</keyword>